<comment type="caution">
    <text evidence="2">The sequence shown here is derived from an EMBL/GenBank/DDBJ whole genome shotgun (WGS) entry which is preliminary data.</text>
</comment>
<protein>
    <submittedName>
        <fullName evidence="2">SDR family oxidoreductase</fullName>
    </submittedName>
</protein>
<dbReference type="Proteomes" id="UP001499987">
    <property type="component" value="Unassembled WGS sequence"/>
</dbReference>
<evidence type="ECO:0000259" key="1">
    <source>
        <dbReference type="Pfam" id="PF01370"/>
    </source>
</evidence>
<sequence length="351" mass="37363">MCGRTAPERVIGMNILILGGSSFLGRAYVSDALARGHRVTTFNRGITGPDRPGVEAVHGDRTRAEDLARLVDGRSWDAVVDTSGQQPHAVAQAARLLRGRAGHYSFVSSIHAFADWPARPVDETSATFDCPADTPPDQPPANALKAGCERAVTEHFGENSTLLNCGLLIGPHENVGRLLWWLERIARGGQVILPGDPERAMQLIDARDFAAFGLGLLEQGRTGRYVTTGPAGGTTMAAMLRACAEATGADAEFVPVADGALLAAGVAPWTELPLWTPDEPDWAGIWRADTSRAREAGLHNRPVEETVRDTWAWIGRRGPRDAPYTQGGTPLGIAEEKEKELLSAAGAAGGV</sequence>
<evidence type="ECO:0000313" key="3">
    <source>
        <dbReference type="Proteomes" id="UP001499987"/>
    </source>
</evidence>
<evidence type="ECO:0000313" key="2">
    <source>
        <dbReference type="EMBL" id="GAA1094817.1"/>
    </source>
</evidence>
<proteinExistence type="predicted"/>
<dbReference type="PANTHER" id="PTHR48079">
    <property type="entry name" value="PROTEIN YEEZ"/>
    <property type="match status" value="1"/>
</dbReference>
<dbReference type="SUPFAM" id="SSF51735">
    <property type="entry name" value="NAD(P)-binding Rossmann-fold domains"/>
    <property type="match status" value="1"/>
</dbReference>
<gene>
    <name evidence="2" type="ORF">GCM10009663_42800</name>
</gene>
<feature type="domain" description="NAD-dependent epimerase/dehydratase" evidence="1">
    <location>
        <begin position="15"/>
        <end position="222"/>
    </location>
</feature>
<name>A0ABN1TMX9_9ACTN</name>
<dbReference type="Pfam" id="PF01370">
    <property type="entry name" value="Epimerase"/>
    <property type="match status" value="1"/>
</dbReference>
<dbReference type="Gene3D" id="3.40.50.720">
    <property type="entry name" value="NAD(P)-binding Rossmann-like Domain"/>
    <property type="match status" value="1"/>
</dbReference>
<dbReference type="InterPro" id="IPR001509">
    <property type="entry name" value="Epimerase_deHydtase"/>
</dbReference>
<organism evidence="2 3">
    <name type="scientific">Kitasatospora arboriphila</name>
    <dbReference type="NCBI Taxonomy" id="258052"/>
    <lineage>
        <taxon>Bacteria</taxon>
        <taxon>Bacillati</taxon>
        <taxon>Actinomycetota</taxon>
        <taxon>Actinomycetes</taxon>
        <taxon>Kitasatosporales</taxon>
        <taxon>Streptomycetaceae</taxon>
        <taxon>Kitasatospora</taxon>
    </lineage>
</organism>
<dbReference type="InterPro" id="IPR036291">
    <property type="entry name" value="NAD(P)-bd_dom_sf"/>
</dbReference>
<dbReference type="EMBL" id="BAAALD010000041">
    <property type="protein sequence ID" value="GAA1094817.1"/>
    <property type="molecule type" value="Genomic_DNA"/>
</dbReference>
<dbReference type="InterPro" id="IPR051783">
    <property type="entry name" value="NAD(P)-dependent_oxidoreduct"/>
</dbReference>
<reference evidence="2 3" key="1">
    <citation type="journal article" date="2019" name="Int. J. Syst. Evol. Microbiol.">
        <title>The Global Catalogue of Microorganisms (GCM) 10K type strain sequencing project: providing services to taxonomists for standard genome sequencing and annotation.</title>
        <authorList>
            <consortium name="The Broad Institute Genomics Platform"/>
            <consortium name="The Broad Institute Genome Sequencing Center for Infectious Disease"/>
            <person name="Wu L."/>
            <person name="Ma J."/>
        </authorList>
    </citation>
    <scope>NUCLEOTIDE SEQUENCE [LARGE SCALE GENOMIC DNA]</scope>
    <source>
        <strain evidence="2 3">JCM 13002</strain>
    </source>
</reference>
<keyword evidence="3" id="KW-1185">Reference proteome</keyword>
<accession>A0ABN1TMX9</accession>
<dbReference type="PANTHER" id="PTHR48079:SF6">
    <property type="entry name" value="NAD(P)-BINDING DOMAIN-CONTAINING PROTEIN-RELATED"/>
    <property type="match status" value="1"/>
</dbReference>